<proteinExistence type="predicted"/>
<evidence type="ECO:0000313" key="3">
    <source>
        <dbReference type="Proteomes" id="UP001175000"/>
    </source>
</evidence>
<evidence type="ECO:0000313" key="2">
    <source>
        <dbReference type="EMBL" id="KAK0617383.1"/>
    </source>
</evidence>
<name>A0AA39WL24_9PEZI</name>
<organism evidence="2 3">
    <name type="scientific">Immersiella caudata</name>
    <dbReference type="NCBI Taxonomy" id="314043"/>
    <lineage>
        <taxon>Eukaryota</taxon>
        <taxon>Fungi</taxon>
        <taxon>Dikarya</taxon>
        <taxon>Ascomycota</taxon>
        <taxon>Pezizomycotina</taxon>
        <taxon>Sordariomycetes</taxon>
        <taxon>Sordariomycetidae</taxon>
        <taxon>Sordariales</taxon>
        <taxon>Lasiosphaeriaceae</taxon>
        <taxon>Immersiella</taxon>
    </lineage>
</organism>
<comment type="caution">
    <text evidence="2">The sequence shown here is derived from an EMBL/GenBank/DDBJ whole genome shotgun (WGS) entry which is preliminary data.</text>
</comment>
<feature type="compositionally biased region" description="Polar residues" evidence="1">
    <location>
        <begin position="146"/>
        <end position="158"/>
    </location>
</feature>
<protein>
    <submittedName>
        <fullName evidence="2">Uncharacterized protein</fullName>
    </submittedName>
</protein>
<gene>
    <name evidence="2" type="ORF">B0T14DRAFT_267881</name>
</gene>
<feature type="region of interest" description="Disordered" evidence="1">
    <location>
        <begin position="146"/>
        <end position="165"/>
    </location>
</feature>
<keyword evidence="3" id="KW-1185">Reference proteome</keyword>
<dbReference type="AlphaFoldDB" id="A0AA39WL24"/>
<dbReference type="EMBL" id="JAULSU010000005">
    <property type="protein sequence ID" value="KAK0617383.1"/>
    <property type="molecule type" value="Genomic_DNA"/>
</dbReference>
<sequence length="172" mass="19370">MLRTMPVETFSALLLSFEVRPTKTLITVTTLGHPGPPTRRGSAQRTRVDRYYPSSSSYAGVAFFKDIRPRYLHPGRNQGIAQRSRGRSKLPTSMAPPMWTDCVLEHTPYRKVDGILFGVLKLNGCREVSIRVYNIGADLQSSAQWSDNTSTQTQQEGQKVQPGKTNRVLYRI</sequence>
<reference evidence="2" key="1">
    <citation type="submission" date="2023-06" db="EMBL/GenBank/DDBJ databases">
        <title>Genome-scale phylogeny and comparative genomics of the fungal order Sordariales.</title>
        <authorList>
            <consortium name="Lawrence Berkeley National Laboratory"/>
            <person name="Hensen N."/>
            <person name="Bonometti L."/>
            <person name="Westerberg I."/>
            <person name="Brannstrom I.O."/>
            <person name="Guillou S."/>
            <person name="Cros-Aarteil S."/>
            <person name="Calhoun S."/>
            <person name="Haridas S."/>
            <person name="Kuo A."/>
            <person name="Mondo S."/>
            <person name="Pangilinan J."/>
            <person name="Riley R."/>
            <person name="Labutti K."/>
            <person name="Andreopoulos B."/>
            <person name="Lipzen A."/>
            <person name="Chen C."/>
            <person name="Yanf M."/>
            <person name="Daum C."/>
            <person name="Ng V."/>
            <person name="Clum A."/>
            <person name="Steindorff A."/>
            <person name="Ohm R."/>
            <person name="Martin F."/>
            <person name="Silar P."/>
            <person name="Natvig D."/>
            <person name="Lalanne C."/>
            <person name="Gautier V."/>
            <person name="Ament-Velasquez S.L."/>
            <person name="Kruys A."/>
            <person name="Hutchinson M.I."/>
            <person name="Powell A.J."/>
            <person name="Barry K."/>
            <person name="Miller A.N."/>
            <person name="Grigoriev I.V."/>
            <person name="Debuchy R."/>
            <person name="Gladieux P."/>
            <person name="Thoren M.H."/>
            <person name="Johannesson H."/>
        </authorList>
    </citation>
    <scope>NUCLEOTIDE SEQUENCE</scope>
    <source>
        <strain evidence="2">CBS 606.72</strain>
    </source>
</reference>
<dbReference type="Proteomes" id="UP001175000">
    <property type="component" value="Unassembled WGS sequence"/>
</dbReference>
<evidence type="ECO:0000256" key="1">
    <source>
        <dbReference type="SAM" id="MobiDB-lite"/>
    </source>
</evidence>
<accession>A0AA39WL24</accession>